<sequence length="117" mass="12998">MNSEELKLRTKNYALRIIKLMKALPNVPEGRVLGNQLLRSGTSVGANYRAACRARSRAEFTAKIGTVIEEADESAFWLELIIESELIGKEMIRPLLNETNEITAIMVASCKTSRGSE</sequence>
<protein>
    <submittedName>
        <fullName evidence="1">Four helix bundle protein</fullName>
    </submittedName>
</protein>
<organism evidence="1 2">
    <name type="scientific">Candidatus Uhrbacteria bacterium RIFCSPLOWO2_02_FULL_49_11</name>
    <dbReference type="NCBI Taxonomy" id="1802409"/>
    <lineage>
        <taxon>Bacteria</taxon>
        <taxon>Candidatus Uhriibacteriota</taxon>
    </lineage>
</organism>
<evidence type="ECO:0000313" key="1">
    <source>
        <dbReference type="EMBL" id="OGL87849.1"/>
    </source>
</evidence>
<evidence type="ECO:0000313" key="2">
    <source>
        <dbReference type="Proteomes" id="UP000178264"/>
    </source>
</evidence>
<proteinExistence type="predicted"/>
<gene>
    <name evidence="1" type="ORF">A3I42_00535</name>
</gene>
<dbReference type="Proteomes" id="UP000178264">
    <property type="component" value="Unassembled WGS sequence"/>
</dbReference>
<comment type="caution">
    <text evidence="1">The sequence shown here is derived from an EMBL/GenBank/DDBJ whole genome shotgun (WGS) entry which is preliminary data.</text>
</comment>
<reference evidence="1 2" key="1">
    <citation type="journal article" date="2016" name="Nat. Commun.">
        <title>Thousands of microbial genomes shed light on interconnected biogeochemical processes in an aquifer system.</title>
        <authorList>
            <person name="Anantharaman K."/>
            <person name="Brown C.T."/>
            <person name="Hug L.A."/>
            <person name="Sharon I."/>
            <person name="Castelle C.J."/>
            <person name="Probst A.J."/>
            <person name="Thomas B.C."/>
            <person name="Singh A."/>
            <person name="Wilkins M.J."/>
            <person name="Karaoz U."/>
            <person name="Brodie E.L."/>
            <person name="Williams K.H."/>
            <person name="Hubbard S.S."/>
            <person name="Banfield J.F."/>
        </authorList>
    </citation>
    <scope>NUCLEOTIDE SEQUENCE [LARGE SCALE GENOMIC DNA]</scope>
</reference>
<dbReference type="EMBL" id="MGER01000048">
    <property type="protein sequence ID" value="OGL87849.1"/>
    <property type="molecule type" value="Genomic_DNA"/>
</dbReference>
<dbReference type="Pfam" id="PF05635">
    <property type="entry name" value="23S_rRNA_IVP"/>
    <property type="match status" value="1"/>
</dbReference>
<dbReference type="Gene3D" id="1.20.1440.60">
    <property type="entry name" value="23S rRNA-intervening sequence"/>
    <property type="match status" value="1"/>
</dbReference>
<dbReference type="PANTHER" id="PTHR38471:SF2">
    <property type="entry name" value="FOUR HELIX BUNDLE PROTEIN"/>
    <property type="match status" value="1"/>
</dbReference>
<accession>A0A1F7VBE1</accession>
<name>A0A1F7VBE1_9BACT</name>
<dbReference type="PIRSF" id="PIRSF035652">
    <property type="entry name" value="CHP02436"/>
    <property type="match status" value="1"/>
</dbReference>
<dbReference type="InterPro" id="IPR012657">
    <property type="entry name" value="23S_rRNA-intervening_sequence"/>
</dbReference>
<dbReference type="InterPro" id="IPR036583">
    <property type="entry name" value="23S_rRNA_IVS_sf"/>
</dbReference>
<dbReference type="PANTHER" id="PTHR38471">
    <property type="entry name" value="FOUR HELIX BUNDLE PROTEIN"/>
    <property type="match status" value="1"/>
</dbReference>
<dbReference type="AlphaFoldDB" id="A0A1F7VBE1"/>
<dbReference type="SUPFAM" id="SSF158446">
    <property type="entry name" value="IVS-encoded protein-like"/>
    <property type="match status" value="1"/>
</dbReference>
<dbReference type="NCBIfam" id="TIGR02436">
    <property type="entry name" value="four helix bundle protein"/>
    <property type="match status" value="1"/>
</dbReference>